<comment type="caution">
    <text evidence="1">The sequence shown here is derived from an EMBL/GenBank/DDBJ whole genome shotgun (WGS) entry which is preliminary data.</text>
</comment>
<evidence type="ECO:0000313" key="2">
    <source>
        <dbReference type="Proteomes" id="UP000238541"/>
    </source>
</evidence>
<accession>A0A2S6FCC3</accession>
<organism evidence="1 2">
    <name type="scientific">Pseudomonas laurylsulfatiphila</name>
    <dbReference type="NCBI Taxonomy" id="2011015"/>
    <lineage>
        <taxon>Bacteria</taxon>
        <taxon>Pseudomonadati</taxon>
        <taxon>Pseudomonadota</taxon>
        <taxon>Gammaproteobacteria</taxon>
        <taxon>Pseudomonadales</taxon>
        <taxon>Pseudomonadaceae</taxon>
        <taxon>Pseudomonas</taxon>
    </lineage>
</organism>
<dbReference type="AlphaFoldDB" id="A0A2S6FCC3"/>
<dbReference type="EMBL" id="NIRS01000012">
    <property type="protein sequence ID" value="PPK35114.1"/>
    <property type="molecule type" value="Genomic_DNA"/>
</dbReference>
<gene>
    <name evidence="1" type="ORF">CD175_30260</name>
</gene>
<sequence>MVVNDNAGQLDERGALESIASRVAPTVSAWACSLVGAGLPAMVVNDNAGQLDERGALESIASKLAPTVLRKSFLPPLFFLPP</sequence>
<name>A0A2S6FCC3_9PSED</name>
<dbReference type="Proteomes" id="UP000238541">
    <property type="component" value="Unassembled WGS sequence"/>
</dbReference>
<evidence type="ECO:0000313" key="1">
    <source>
        <dbReference type="EMBL" id="PPK35114.1"/>
    </source>
</evidence>
<protein>
    <submittedName>
        <fullName evidence="1">Uncharacterized protein</fullName>
    </submittedName>
</protein>
<reference evidence="2" key="1">
    <citation type="submission" date="2017-06" db="EMBL/GenBank/DDBJ databases">
        <authorList>
            <person name="Furmanczyk E.M."/>
        </authorList>
    </citation>
    <scope>NUCLEOTIDE SEQUENCE [LARGE SCALE GENOMIC DNA]</scope>
    <source>
        <strain evidence="2">AP3_16</strain>
    </source>
</reference>
<proteinExistence type="predicted"/>
<keyword evidence="2" id="KW-1185">Reference proteome</keyword>